<sequence>MLSMSVFWLAPQYTILGLGDAFTLIGMQEYFYDQVPDSMKSLGIAFYLSVIGLGSFLSSFLIIIVDHITGKIGDHKSWIGKDLNMSRLDNFFWLLAALNVLNLCVYVLLARKYTYKNVQGRVVQIVGDCHNKDEGVELIA</sequence>
<feature type="transmembrane region" description="Helical" evidence="6">
    <location>
        <begin position="44"/>
        <end position="65"/>
    </location>
</feature>
<name>A0AAD5IBU2_ACENE</name>
<evidence type="ECO:0000256" key="4">
    <source>
        <dbReference type="ARBA" id="ARBA00022989"/>
    </source>
</evidence>
<feature type="transmembrane region" description="Helical" evidence="6">
    <location>
        <begin position="12"/>
        <end position="32"/>
    </location>
</feature>
<dbReference type="EMBL" id="JAJSOW010000107">
    <property type="protein sequence ID" value="KAI9157718.1"/>
    <property type="molecule type" value="Genomic_DNA"/>
</dbReference>
<keyword evidence="8" id="KW-1185">Reference proteome</keyword>
<feature type="transmembrane region" description="Helical" evidence="6">
    <location>
        <begin position="91"/>
        <end position="109"/>
    </location>
</feature>
<comment type="similarity">
    <text evidence="2">Belongs to the major facilitator superfamily. Proton-dependent oligopeptide transporter (POT/PTR) (TC 2.A.17) family.</text>
</comment>
<dbReference type="SUPFAM" id="SSF103473">
    <property type="entry name" value="MFS general substrate transporter"/>
    <property type="match status" value="1"/>
</dbReference>
<dbReference type="GO" id="GO:0016020">
    <property type="term" value="C:membrane"/>
    <property type="evidence" value="ECO:0007669"/>
    <property type="project" value="UniProtKB-SubCell"/>
</dbReference>
<keyword evidence="3 6" id="KW-0812">Transmembrane</keyword>
<dbReference type="PANTHER" id="PTHR11654">
    <property type="entry name" value="OLIGOPEPTIDE TRANSPORTER-RELATED"/>
    <property type="match status" value="1"/>
</dbReference>
<proteinExistence type="inferred from homology"/>
<comment type="caution">
    <text evidence="7">The sequence shown here is derived from an EMBL/GenBank/DDBJ whole genome shotgun (WGS) entry which is preliminary data.</text>
</comment>
<dbReference type="InterPro" id="IPR036259">
    <property type="entry name" value="MFS_trans_sf"/>
</dbReference>
<dbReference type="Proteomes" id="UP001064489">
    <property type="component" value="Chromosome 12"/>
</dbReference>
<keyword evidence="5 6" id="KW-0472">Membrane</keyword>
<comment type="subcellular location">
    <subcellularLocation>
        <location evidence="1">Membrane</location>
        <topology evidence="1">Multi-pass membrane protein</topology>
    </subcellularLocation>
</comment>
<evidence type="ECO:0000256" key="6">
    <source>
        <dbReference type="SAM" id="Phobius"/>
    </source>
</evidence>
<reference evidence="7" key="1">
    <citation type="journal article" date="2022" name="Plant J.">
        <title>Strategies of tolerance reflected in two North American maple genomes.</title>
        <authorList>
            <person name="McEvoy S.L."/>
            <person name="Sezen U.U."/>
            <person name="Trouern-Trend A."/>
            <person name="McMahon S.M."/>
            <person name="Schaberg P.G."/>
            <person name="Yang J."/>
            <person name="Wegrzyn J.L."/>
            <person name="Swenson N.G."/>
        </authorList>
    </citation>
    <scope>NUCLEOTIDE SEQUENCE</scope>
    <source>
        <strain evidence="7">91603</strain>
    </source>
</reference>
<dbReference type="AlphaFoldDB" id="A0AAD5IBU2"/>
<evidence type="ECO:0000313" key="8">
    <source>
        <dbReference type="Proteomes" id="UP001064489"/>
    </source>
</evidence>
<dbReference type="Pfam" id="PF00854">
    <property type="entry name" value="PTR2"/>
    <property type="match status" value="1"/>
</dbReference>
<dbReference type="Gene3D" id="1.20.1250.20">
    <property type="entry name" value="MFS general substrate transporter like domains"/>
    <property type="match status" value="1"/>
</dbReference>
<dbReference type="InterPro" id="IPR000109">
    <property type="entry name" value="POT_fam"/>
</dbReference>
<accession>A0AAD5IBU2</accession>
<reference evidence="7" key="2">
    <citation type="submission" date="2023-02" db="EMBL/GenBank/DDBJ databases">
        <authorList>
            <person name="Swenson N.G."/>
            <person name="Wegrzyn J.L."/>
            <person name="Mcevoy S.L."/>
        </authorList>
    </citation>
    <scope>NUCLEOTIDE SEQUENCE</scope>
    <source>
        <strain evidence="7">91603</strain>
        <tissue evidence="7">Leaf</tissue>
    </source>
</reference>
<gene>
    <name evidence="7" type="ORF">LWI28_026844</name>
</gene>
<evidence type="ECO:0000313" key="7">
    <source>
        <dbReference type="EMBL" id="KAI9157718.1"/>
    </source>
</evidence>
<evidence type="ECO:0000256" key="3">
    <source>
        <dbReference type="ARBA" id="ARBA00022692"/>
    </source>
</evidence>
<organism evidence="7 8">
    <name type="scientific">Acer negundo</name>
    <name type="common">Box elder</name>
    <dbReference type="NCBI Taxonomy" id="4023"/>
    <lineage>
        <taxon>Eukaryota</taxon>
        <taxon>Viridiplantae</taxon>
        <taxon>Streptophyta</taxon>
        <taxon>Embryophyta</taxon>
        <taxon>Tracheophyta</taxon>
        <taxon>Spermatophyta</taxon>
        <taxon>Magnoliopsida</taxon>
        <taxon>eudicotyledons</taxon>
        <taxon>Gunneridae</taxon>
        <taxon>Pentapetalae</taxon>
        <taxon>rosids</taxon>
        <taxon>malvids</taxon>
        <taxon>Sapindales</taxon>
        <taxon>Sapindaceae</taxon>
        <taxon>Hippocastanoideae</taxon>
        <taxon>Acereae</taxon>
        <taxon>Acer</taxon>
    </lineage>
</organism>
<protein>
    <submittedName>
        <fullName evidence="7">Uncharacterized protein</fullName>
    </submittedName>
</protein>
<evidence type="ECO:0000256" key="2">
    <source>
        <dbReference type="ARBA" id="ARBA00005982"/>
    </source>
</evidence>
<dbReference type="GO" id="GO:0022857">
    <property type="term" value="F:transmembrane transporter activity"/>
    <property type="evidence" value="ECO:0007669"/>
    <property type="project" value="InterPro"/>
</dbReference>
<evidence type="ECO:0000256" key="1">
    <source>
        <dbReference type="ARBA" id="ARBA00004141"/>
    </source>
</evidence>
<keyword evidence="4 6" id="KW-1133">Transmembrane helix</keyword>
<evidence type="ECO:0000256" key="5">
    <source>
        <dbReference type="ARBA" id="ARBA00023136"/>
    </source>
</evidence>